<reference evidence="2 3" key="1">
    <citation type="submission" date="2014-03" db="EMBL/GenBank/DDBJ databases">
        <title>Draft Genome of Photorhabdus luminescens BA1, an Egyptian Isolate.</title>
        <authorList>
            <person name="Ghazal S."/>
            <person name="Hurst S.G.IV."/>
            <person name="Morris K."/>
            <person name="Thomas K."/>
            <person name="Tisa L.S."/>
        </authorList>
    </citation>
    <scope>NUCLEOTIDE SEQUENCE [LARGE SCALE GENOMIC DNA]</scope>
    <source>
        <strain evidence="2 3">BA1</strain>
    </source>
</reference>
<evidence type="ECO:0000259" key="1">
    <source>
        <dbReference type="Pfam" id="PF01526"/>
    </source>
</evidence>
<evidence type="ECO:0000313" key="2">
    <source>
        <dbReference type="EMBL" id="EYU13160.1"/>
    </source>
</evidence>
<proteinExistence type="predicted"/>
<keyword evidence="3" id="KW-1185">Reference proteome</keyword>
<dbReference type="GO" id="GO:0004803">
    <property type="term" value="F:transposase activity"/>
    <property type="evidence" value="ECO:0007669"/>
    <property type="project" value="InterPro"/>
</dbReference>
<evidence type="ECO:0000313" key="3">
    <source>
        <dbReference type="Proteomes" id="UP000023464"/>
    </source>
</evidence>
<gene>
    <name evidence="2" type="ORF">BA1DRAFT_04366</name>
</gene>
<dbReference type="Proteomes" id="UP000023464">
    <property type="component" value="Unassembled WGS sequence"/>
</dbReference>
<protein>
    <submittedName>
        <fullName evidence="2">Tn3 transposase</fullName>
    </submittedName>
</protein>
<dbReference type="EMBL" id="JFGV01000112">
    <property type="protein sequence ID" value="EYU13160.1"/>
    <property type="molecule type" value="Genomic_DNA"/>
</dbReference>
<dbReference type="GO" id="GO:0006313">
    <property type="term" value="P:DNA transposition"/>
    <property type="evidence" value="ECO:0007669"/>
    <property type="project" value="InterPro"/>
</dbReference>
<dbReference type="PATRIC" id="fig|1393736.3.peg.4450"/>
<organism evidence="2 3">
    <name type="scientific">Photorhabdus aegyptia</name>
    <dbReference type="NCBI Taxonomy" id="2805098"/>
    <lineage>
        <taxon>Bacteria</taxon>
        <taxon>Pseudomonadati</taxon>
        <taxon>Pseudomonadota</taxon>
        <taxon>Gammaproteobacteria</taxon>
        <taxon>Enterobacterales</taxon>
        <taxon>Morganellaceae</taxon>
        <taxon>Photorhabdus</taxon>
    </lineage>
</organism>
<name>A0A022PFH3_9GAMM</name>
<dbReference type="InterPro" id="IPR002513">
    <property type="entry name" value="Tn3_Tnp_DDE_dom"/>
</dbReference>
<dbReference type="Pfam" id="PF01526">
    <property type="entry name" value="DDE_Tnp_Tn3"/>
    <property type="match status" value="1"/>
</dbReference>
<sequence>MDAAVRQLRREGYSVQDEDVEKLSPLQYGHINMQGRYSFTVPESVSKGELGGWFRYSSNPICH</sequence>
<feature type="domain" description="Tn3 transposase DDE" evidence="1">
    <location>
        <begin position="1"/>
        <end position="37"/>
    </location>
</feature>
<comment type="caution">
    <text evidence="2">The sequence shown here is derived from an EMBL/GenBank/DDBJ whole genome shotgun (WGS) entry which is preliminary data.</text>
</comment>
<accession>A0A022PFH3</accession>
<dbReference type="AlphaFoldDB" id="A0A022PFH3"/>